<dbReference type="CDD" id="cd10001">
    <property type="entry name" value="HDAC_classII_APAH"/>
    <property type="match status" value="1"/>
</dbReference>
<keyword evidence="5" id="KW-0862">Zinc</keyword>
<evidence type="ECO:0000256" key="4">
    <source>
        <dbReference type="ARBA" id="ARBA00022801"/>
    </source>
</evidence>
<gene>
    <name evidence="7" type="ORF">KCG34_06970</name>
</gene>
<dbReference type="KEGG" id="caul:KCG34_06970"/>
<dbReference type="EMBL" id="CP073078">
    <property type="protein sequence ID" value="QUD89616.1"/>
    <property type="molecule type" value="Genomic_DNA"/>
</dbReference>
<dbReference type="GO" id="GO:0016787">
    <property type="term" value="F:hydrolase activity"/>
    <property type="evidence" value="ECO:0007669"/>
    <property type="project" value="UniProtKB-KW"/>
</dbReference>
<evidence type="ECO:0000256" key="5">
    <source>
        <dbReference type="ARBA" id="ARBA00022833"/>
    </source>
</evidence>
<comment type="cofactor">
    <cofactor evidence="1">
        <name>Zn(2+)</name>
        <dbReference type="ChEBI" id="CHEBI:29105"/>
    </cofactor>
</comment>
<dbReference type="GO" id="GO:0040029">
    <property type="term" value="P:epigenetic regulation of gene expression"/>
    <property type="evidence" value="ECO:0007669"/>
    <property type="project" value="TreeGrafter"/>
</dbReference>
<evidence type="ECO:0000313" key="7">
    <source>
        <dbReference type="EMBL" id="QUD89616.1"/>
    </source>
</evidence>
<feature type="domain" description="Histone deacetylase" evidence="6">
    <location>
        <begin position="28"/>
        <end position="346"/>
    </location>
</feature>
<accession>A0A975G2Q6</accession>
<dbReference type="InterPro" id="IPR000286">
    <property type="entry name" value="HDACs"/>
</dbReference>
<dbReference type="InterPro" id="IPR023696">
    <property type="entry name" value="Ureohydrolase_dom_sf"/>
</dbReference>
<dbReference type="GO" id="GO:0004407">
    <property type="term" value="F:histone deacetylase activity"/>
    <property type="evidence" value="ECO:0007669"/>
    <property type="project" value="TreeGrafter"/>
</dbReference>
<comment type="similarity">
    <text evidence="2">Belongs to the histone deacetylase family.</text>
</comment>
<organism evidence="7 8">
    <name type="scientific">Phenylobacterium montanum</name>
    <dbReference type="NCBI Taxonomy" id="2823693"/>
    <lineage>
        <taxon>Bacteria</taxon>
        <taxon>Pseudomonadati</taxon>
        <taxon>Pseudomonadota</taxon>
        <taxon>Alphaproteobacteria</taxon>
        <taxon>Caulobacterales</taxon>
        <taxon>Caulobacteraceae</taxon>
        <taxon>Phenylobacterium</taxon>
    </lineage>
</organism>
<keyword evidence="8" id="KW-1185">Reference proteome</keyword>
<dbReference type="InterPro" id="IPR023801">
    <property type="entry name" value="His_deacetylse_dom"/>
</dbReference>
<evidence type="ECO:0000313" key="8">
    <source>
        <dbReference type="Proteomes" id="UP000676409"/>
    </source>
</evidence>
<evidence type="ECO:0000256" key="2">
    <source>
        <dbReference type="ARBA" id="ARBA00005947"/>
    </source>
</evidence>
<dbReference type="Pfam" id="PF00850">
    <property type="entry name" value="Hist_deacetyl"/>
    <property type="match status" value="1"/>
</dbReference>
<dbReference type="InterPro" id="IPR037138">
    <property type="entry name" value="His_deacetylse_dom_sf"/>
</dbReference>
<dbReference type="PANTHER" id="PTHR10625:SF17">
    <property type="entry name" value="HISTONE DEACETYLASE 8"/>
    <property type="match status" value="1"/>
</dbReference>
<dbReference type="PANTHER" id="PTHR10625">
    <property type="entry name" value="HISTONE DEACETYLASE HDAC1-RELATED"/>
    <property type="match status" value="1"/>
</dbReference>
<evidence type="ECO:0000256" key="1">
    <source>
        <dbReference type="ARBA" id="ARBA00001947"/>
    </source>
</evidence>
<dbReference type="PRINTS" id="PR01270">
    <property type="entry name" value="HDASUPER"/>
</dbReference>
<dbReference type="RefSeq" id="WP_211939668.1">
    <property type="nucleotide sequence ID" value="NZ_CP073078.1"/>
</dbReference>
<name>A0A975G2Q6_9CAUL</name>
<keyword evidence="4" id="KW-0378">Hydrolase</keyword>
<dbReference type="AlphaFoldDB" id="A0A975G2Q6"/>
<protein>
    <submittedName>
        <fullName evidence="7">Histone deacetylase family protein</fullName>
    </submittedName>
</protein>
<dbReference type="Gene3D" id="3.40.800.20">
    <property type="entry name" value="Histone deacetylase domain"/>
    <property type="match status" value="1"/>
</dbReference>
<dbReference type="Proteomes" id="UP000676409">
    <property type="component" value="Chromosome"/>
</dbReference>
<sequence length="351" mass="37796">MKVFYSAEHANHSPESFYIWGQIIAFTPDPPARAENILEALKRDSHLVLEAPPYGLRPIAEVHTPEYLEYLQTAWAAWRKAAEPALATGLLTHSGDAYPLIFPVRGVDARYPSSALGRAGYHASDLWMPIGEQSWEAIAASANLAVAAAEAVLMGERSAYALCRPSGHHADKDRGGGNCYLNNAAIAAQHLRSGIGRVAVIDIDSHHGNGTQRIFYDRDDVLFISIHCDPDDCYPYFVGYDQERGEGRGHGYNLNLPLPHHAGDATFLAALETACARIAAYAPDALVVSLGVDGHEADPTDELKVTFDGFSSAGARLGRLGVPTVLVQEGGYNLDTIGSCVTTVLAGFERA</sequence>
<keyword evidence="3" id="KW-0479">Metal-binding</keyword>
<reference evidence="7" key="1">
    <citation type="submission" date="2021-04" db="EMBL/GenBank/DDBJ databases">
        <title>The complete genome sequence of Caulobacter sp. S6.</title>
        <authorList>
            <person name="Tang Y."/>
            <person name="Ouyang W."/>
            <person name="Liu Q."/>
            <person name="Huang B."/>
            <person name="Guo Z."/>
            <person name="Lei P."/>
        </authorList>
    </citation>
    <scope>NUCLEOTIDE SEQUENCE</scope>
    <source>
        <strain evidence="7">S6</strain>
    </source>
</reference>
<dbReference type="SUPFAM" id="SSF52768">
    <property type="entry name" value="Arginase/deacetylase"/>
    <property type="match status" value="1"/>
</dbReference>
<evidence type="ECO:0000259" key="6">
    <source>
        <dbReference type="Pfam" id="PF00850"/>
    </source>
</evidence>
<evidence type="ECO:0000256" key="3">
    <source>
        <dbReference type="ARBA" id="ARBA00022723"/>
    </source>
</evidence>
<proteinExistence type="inferred from homology"/>
<dbReference type="GO" id="GO:0046872">
    <property type="term" value="F:metal ion binding"/>
    <property type="evidence" value="ECO:0007669"/>
    <property type="project" value="UniProtKB-KW"/>
</dbReference>